<gene>
    <name evidence="2" type="ORF">I8E28_03420</name>
</gene>
<organism evidence="2 3">
    <name type="scientific">Ramlibacter algicola</name>
    <dbReference type="NCBI Taxonomy" id="2795217"/>
    <lineage>
        <taxon>Bacteria</taxon>
        <taxon>Pseudomonadati</taxon>
        <taxon>Pseudomonadota</taxon>
        <taxon>Betaproteobacteria</taxon>
        <taxon>Burkholderiales</taxon>
        <taxon>Comamonadaceae</taxon>
        <taxon>Ramlibacter</taxon>
    </lineage>
</organism>
<keyword evidence="3" id="KW-1185">Reference proteome</keyword>
<proteinExistence type="predicted"/>
<dbReference type="NCBIfam" id="TIGR01451">
    <property type="entry name" value="B_ant_repeat"/>
    <property type="match status" value="1"/>
</dbReference>
<evidence type="ECO:0000313" key="3">
    <source>
        <dbReference type="Proteomes" id="UP000617041"/>
    </source>
</evidence>
<comment type="caution">
    <text evidence="2">The sequence shown here is derived from an EMBL/GenBank/DDBJ whole genome shotgun (WGS) entry which is preliminary data.</text>
</comment>
<dbReference type="PROSITE" id="PS51257">
    <property type="entry name" value="PROKAR_LIPOPROTEIN"/>
    <property type="match status" value="1"/>
</dbReference>
<dbReference type="EMBL" id="JAEDAO010000001">
    <property type="protein sequence ID" value="MBK0391629.1"/>
    <property type="molecule type" value="Genomic_DNA"/>
</dbReference>
<feature type="chain" id="PRO_5037772305" evidence="1">
    <location>
        <begin position="23"/>
        <end position="167"/>
    </location>
</feature>
<evidence type="ECO:0000313" key="2">
    <source>
        <dbReference type="EMBL" id="MBK0391629.1"/>
    </source>
</evidence>
<dbReference type="Proteomes" id="UP000617041">
    <property type="component" value="Unassembled WGS sequence"/>
</dbReference>
<name>A0A934UPJ6_9BURK</name>
<keyword evidence="1" id="KW-0732">Signal</keyword>
<dbReference type="InterPro" id="IPR047589">
    <property type="entry name" value="DUF11_rpt"/>
</dbReference>
<protein>
    <submittedName>
        <fullName evidence="2">DUF11 domain-containing protein</fullName>
    </submittedName>
</protein>
<sequence length="167" mass="17284">MRSLITTTCLALAVACAGMAHAQGTAAKPGSIELRNVAEIETTTKATDGKVEKKRMPAQKAAPGTEVIYTSTFKNVGAKPAGNIVINNPIPASTTLVGGSAFGDNTDVAFSADGGKTYAPADKVKVRGADGKERAAGLSEFTHVRWTYRGELAPGKESSVGFRVTVN</sequence>
<evidence type="ECO:0000256" key="1">
    <source>
        <dbReference type="SAM" id="SignalP"/>
    </source>
</evidence>
<feature type="signal peptide" evidence="1">
    <location>
        <begin position="1"/>
        <end position="22"/>
    </location>
</feature>
<dbReference type="RefSeq" id="WP_200786434.1">
    <property type="nucleotide sequence ID" value="NZ_JAEDAO010000001.1"/>
</dbReference>
<reference evidence="2" key="1">
    <citation type="submission" date="2020-12" db="EMBL/GenBank/DDBJ databases">
        <title>Ramlibacter sp. nov., isolated from a freshwater alga, Cryptomonas.</title>
        <authorList>
            <person name="Kim H.M."/>
            <person name="Jeon C.O."/>
        </authorList>
    </citation>
    <scope>NUCLEOTIDE SEQUENCE</scope>
    <source>
        <strain evidence="2">CrO1</strain>
    </source>
</reference>
<accession>A0A934UPJ6</accession>
<dbReference type="AlphaFoldDB" id="A0A934UPJ6"/>